<feature type="transmembrane region" description="Helical" evidence="1">
    <location>
        <begin position="167"/>
        <end position="186"/>
    </location>
</feature>
<dbReference type="EMBL" id="AUZY01011488">
    <property type="protein sequence ID" value="EQD34446.1"/>
    <property type="molecule type" value="Genomic_DNA"/>
</dbReference>
<sequence>ATKKHASSVVIIDLLSAFAFFFVLLAALLPLYLSSYSLVGEKTEKSLEPLLATPMSDSEILVGKYLASLIPVIIALYIGMTLFIVLSDLLTYKFIGYYFYPNQTSDVLMFLDAPLAMLYGIGFGTLASARASGVQTSYQLGGASLIPFLILYVLGEAQIVDLANISNILYIGAALFIAFILVFYVGKKSFNREKILTSWR</sequence>
<feature type="transmembrane region" description="Helical" evidence="1">
    <location>
        <begin position="6"/>
        <end position="33"/>
    </location>
</feature>
<feature type="transmembrane region" description="Helical" evidence="1">
    <location>
        <begin position="138"/>
        <end position="155"/>
    </location>
</feature>
<dbReference type="GO" id="GO:0140359">
    <property type="term" value="F:ABC-type transporter activity"/>
    <property type="evidence" value="ECO:0007669"/>
    <property type="project" value="InterPro"/>
</dbReference>
<feature type="transmembrane region" description="Helical" evidence="1">
    <location>
        <begin position="65"/>
        <end position="87"/>
    </location>
</feature>
<reference evidence="2" key="1">
    <citation type="submission" date="2013-08" db="EMBL/GenBank/DDBJ databases">
        <authorList>
            <person name="Mendez C."/>
            <person name="Richter M."/>
            <person name="Ferrer M."/>
            <person name="Sanchez J."/>
        </authorList>
    </citation>
    <scope>NUCLEOTIDE SEQUENCE</scope>
</reference>
<organism evidence="2">
    <name type="scientific">mine drainage metagenome</name>
    <dbReference type="NCBI Taxonomy" id="410659"/>
    <lineage>
        <taxon>unclassified sequences</taxon>
        <taxon>metagenomes</taxon>
        <taxon>ecological metagenomes</taxon>
    </lineage>
</organism>
<comment type="caution">
    <text evidence="2">The sequence shown here is derived from an EMBL/GenBank/DDBJ whole genome shotgun (WGS) entry which is preliminary data.</text>
</comment>
<protein>
    <submittedName>
        <fullName evidence="2">ABC-2 type transporter</fullName>
    </submittedName>
</protein>
<feature type="transmembrane region" description="Helical" evidence="1">
    <location>
        <begin position="107"/>
        <end position="126"/>
    </location>
</feature>
<feature type="non-terminal residue" evidence="2">
    <location>
        <position position="1"/>
    </location>
</feature>
<keyword evidence="1" id="KW-0472">Membrane</keyword>
<evidence type="ECO:0000313" key="2">
    <source>
        <dbReference type="EMBL" id="EQD34446.1"/>
    </source>
</evidence>
<accession>T0YGA4</accession>
<proteinExistence type="predicted"/>
<evidence type="ECO:0000256" key="1">
    <source>
        <dbReference type="SAM" id="Phobius"/>
    </source>
</evidence>
<name>T0YGA4_9ZZZZ</name>
<dbReference type="GO" id="GO:0005886">
    <property type="term" value="C:plasma membrane"/>
    <property type="evidence" value="ECO:0007669"/>
    <property type="project" value="UniProtKB-SubCell"/>
</dbReference>
<keyword evidence="1" id="KW-1133">Transmembrane helix</keyword>
<dbReference type="Pfam" id="PF12679">
    <property type="entry name" value="ABC2_membrane_2"/>
    <property type="match status" value="1"/>
</dbReference>
<dbReference type="AlphaFoldDB" id="T0YGA4"/>
<gene>
    <name evidence="2" type="ORF">B1B_17202</name>
</gene>
<reference evidence="2" key="2">
    <citation type="journal article" date="2014" name="ISME J.">
        <title>Microbial stratification in low pH oxic and suboxic macroscopic growths along an acid mine drainage.</title>
        <authorList>
            <person name="Mendez-Garcia C."/>
            <person name="Mesa V."/>
            <person name="Sprenger R.R."/>
            <person name="Richter M."/>
            <person name="Diez M.S."/>
            <person name="Solano J."/>
            <person name="Bargiela R."/>
            <person name="Golyshina O.V."/>
            <person name="Manteca A."/>
            <person name="Ramos J.L."/>
            <person name="Gallego J.R."/>
            <person name="Llorente I."/>
            <person name="Martins Dos Santos V.A."/>
            <person name="Jensen O.N."/>
            <person name="Pelaez A.I."/>
            <person name="Sanchez J."/>
            <person name="Ferrer M."/>
        </authorList>
    </citation>
    <scope>NUCLEOTIDE SEQUENCE</scope>
</reference>
<keyword evidence="1" id="KW-0812">Transmembrane</keyword>